<dbReference type="Pfam" id="PF10551">
    <property type="entry name" value="MULE"/>
    <property type="match status" value="1"/>
</dbReference>
<keyword evidence="5" id="KW-1185">Reference proteome</keyword>
<accession>A0A814K814</accession>
<keyword evidence="1" id="KW-1133">Transmembrane helix</keyword>
<evidence type="ECO:0000256" key="1">
    <source>
        <dbReference type="SAM" id="Phobius"/>
    </source>
</evidence>
<keyword evidence="1" id="KW-0812">Transmembrane</keyword>
<feature type="domain" description="MULE transposase" evidence="2">
    <location>
        <begin position="50"/>
        <end position="139"/>
    </location>
</feature>
<dbReference type="EMBL" id="CAJOBC010004163">
    <property type="protein sequence ID" value="CAF3817219.1"/>
    <property type="molecule type" value="Genomic_DNA"/>
</dbReference>
<keyword evidence="1" id="KW-0472">Membrane</keyword>
<protein>
    <recommendedName>
        <fullName evidence="2">MULE transposase domain-containing protein</fullName>
    </recommendedName>
</protein>
<reference evidence="3" key="1">
    <citation type="submission" date="2021-02" db="EMBL/GenBank/DDBJ databases">
        <authorList>
            <person name="Nowell W R."/>
        </authorList>
    </citation>
    <scope>NUCLEOTIDE SEQUENCE</scope>
</reference>
<comment type="caution">
    <text evidence="3">The sequence shown here is derived from an EMBL/GenBank/DDBJ whole genome shotgun (WGS) entry which is preliminary data.</text>
</comment>
<dbReference type="PANTHER" id="PTHR47160">
    <property type="entry name" value="PUTATIVE-RELATED"/>
    <property type="match status" value="1"/>
</dbReference>
<dbReference type="PANTHER" id="PTHR47160:SF10">
    <property type="entry name" value="MULE TRANSPOSASE DOMAIN-CONTAINING PROTEIN"/>
    <property type="match status" value="1"/>
</dbReference>
<organism evidence="3 5">
    <name type="scientific">Didymodactylos carnosus</name>
    <dbReference type="NCBI Taxonomy" id="1234261"/>
    <lineage>
        <taxon>Eukaryota</taxon>
        <taxon>Metazoa</taxon>
        <taxon>Spiralia</taxon>
        <taxon>Gnathifera</taxon>
        <taxon>Rotifera</taxon>
        <taxon>Eurotatoria</taxon>
        <taxon>Bdelloidea</taxon>
        <taxon>Philodinida</taxon>
        <taxon>Philodinidae</taxon>
        <taxon>Didymodactylos</taxon>
    </lineage>
</organism>
<evidence type="ECO:0000313" key="4">
    <source>
        <dbReference type="EMBL" id="CAF3817219.1"/>
    </source>
</evidence>
<dbReference type="EMBL" id="CAJNOQ010004163">
    <property type="protein sequence ID" value="CAF1047482.1"/>
    <property type="molecule type" value="Genomic_DNA"/>
</dbReference>
<dbReference type="InterPro" id="IPR018289">
    <property type="entry name" value="MULE_transposase_dom"/>
</dbReference>
<dbReference type="OrthoDB" id="93990at2759"/>
<sequence length="271" mass="31362">MAPPLDPNSRLPDNLKMTDRGEDFILYEDDKMIIFTTKTNLSVLKSFKHWFADGTFKVCPDDFYQLFTLHALMTPLMIPLVYGLLIDKSAADYNKFFEKILDEDNFDPESILTDFETGTIKLIKEMFPNVLHKGCLFHFGQCVWRQIQTRGLSTKYKDDEDFCWSVKNFLALAFLPLVKGLDLVAGEFDDDADGFVEYFEKVWIEDRKKRGNGRTKPQFEHDLWNVYERVVNDVPHPINSIEGWRSAFATRVSITHPAIAKLAEESVLQKA</sequence>
<evidence type="ECO:0000313" key="3">
    <source>
        <dbReference type="EMBL" id="CAF1047482.1"/>
    </source>
</evidence>
<proteinExistence type="predicted"/>
<dbReference type="Proteomes" id="UP000681722">
    <property type="component" value="Unassembled WGS sequence"/>
</dbReference>
<name>A0A814K814_9BILA</name>
<feature type="transmembrane region" description="Helical" evidence="1">
    <location>
        <begin position="63"/>
        <end position="85"/>
    </location>
</feature>
<dbReference type="AlphaFoldDB" id="A0A814K814"/>
<evidence type="ECO:0000313" key="5">
    <source>
        <dbReference type="Proteomes" id="UP000663829"/>
    </source>
</evidence>
<gene>
    <name evidence="3" type="ORF">GPM918_LOCUS16106</name>
    <name evidence="4" type="ORF">SRO942_LOCUS16106</name>
</gene>
<evidence type="ECO:0000259" key="2">
    <source>
        <dbReference type="Pfam" id="PF10551"/>
    </source>
</evidence>
<dbReference type="Proteomes" id="UP000663829">
    <property type="component" value="Unassembled WGS sequence"/>
</dbReference>